<evidence type="ECO:0000313" key="2">
    <source>
        <dbReference type="EMBL" id="PWE29688.1"/>
    </source>
</evidence>
<dbReference type="AlphaFoldDB" id="A0A2U2CCR7"/>
<dbReference type="GeneID" id="94364842"/>
<evidence type="ECO:0000259" key="1">
    <source>
        <dbReference type="Pfam" id="PF13524"/>
    </source>
</evidence>
<dbReference type="OrthoDB" id="9801573at2"/>
<reference evidence="2 3" key="1">
    <citation type="submission" date="2018-05" db="EMBL/GenBank/DDBJ databases">
        <title>Pararhodobacter marina sp. nov., isolated from deep-sea water of the Indian Ocean.</title>
        <authorList>
            <person name="Lai Q.Sr."/>
            <person name="Liu X."/>
            <person name="Shao Z."/>
        </authorList>
    </citation>
    <scope>NUCLEOTIDE SEQUENCE [LARGE SCALE GENOMIC DNA]</scope>
    <source>
        <strain evidence="2 3">CIC4N-9</strain>
    </source>
</reference>
<dbReference type="EMBL" id="QEYD01000004">
    <property type="protein sequence ID" value="PWE29688.1"/>
    <property type="molecule type" value="Genomic_DNA"/>
</dbReference>
<feature type="domain" description="Spore protein YkvP/CgeB glycosyl transferase-like" evidence="1">
    <location>
        <begin position="194"/>
        <end position="339"/>
    </location>
</feature>
<protein>
    <recommendedName>
        <fullName evidence="1">Spore protein YkvP/CgeB glycosyl transferase-like domain-containing protein</fullName>
    </recommendedName>
</protein>
<dbReference type="SUPFAM" id="SSF53756">
    <property type="entry name" value="UDP-Glycosyltransferase/glycogen phosphorylase"/>
    <property type="match status" value="1"/>
</dbReference>
<dbReference type="RefSeq" id="WP_109532801.1">
    <property type="nucleotide sequence ID" value="NZ_QEYD01000004.1"/>
</dbReference>
<dbReference type="Pfam" id="PF13524">
    <property type="entry name" value="Glyco_trans_1_2"/>
    <property type="match status" value="1"/>
</dbReference>
<sequence length="362" mass="39332">MSPSLKVLVVGDEERGAAATQVISFGQPLAGMPGVEVILDPHRQDPAAIDARLQDIAPDILVLSRYTWPQGKIWAEYARARDIALVFHLDDDLLAVPESLGAHKFAIYNDPERLAVLRANIESADLVYASTPVLAERLQDHGIETPIMAGDLYCSVAPDETHSRLLPAQGPVLGYMGTGGHSADLAMVLPAIRTLLDRIPTLHFELFGTIEMPQELSAYGPRVRHLPFVVGYDRFMPQLRSLGWWVGLAPLEDNAFNRCKADTKWVEYTAAGIATVASDLPVYAQACAGGCGLLARGTDDWIAAIETLLLDPARRQAMIGAAQDKLRRDYSHARLGEQVMRVLEAAQARHRGAVSQGMTAAG</sequence>
<accession>A0A2U2CCR7</accession>
<dbReference type="Proteomes" id="UP000244940">
    <property type="component" value="Unassembled WGS sequence"/>
</dbReference>
<dbReference type="InterPro" id="IPR055259">
    <property type="entry name" value="YkvP/CgeB_Glyco_trans-like"/>
</dbReference>
<evidence type="ECO:0000313" key="3">
    <source>
        <dbReference type="Proteomes" id="UP000244940"/>
    </source>
</evidence>
<dbReference type="Gene3D" id="3.40.50.2000">
    <property type="entry name" value="Glycogen Phosphorylase B"/>
    <property type="match status" value="1"/>
</dbReference>
<proteinExistence type="predicted"/>
<gene>
    <name evidence="2" type="ORF">C4N9_08065</name>
</gene>
<name>A0A2U2CCR7_9RHOB</name>
<keyword evidence="3" id="KW-1185">Reference proteome</keyword>
<comment type="caution">
    <text evidence="2">The sequence shown here is derived from an EMBL/GenBank/DDBJ whole genome shotgun (WGS) entry which is preliminary data.</text>
</comment>
<organism evidence="2 3">
    <name type="scientific">Pararhodobacter marinus</name>
    <dbReference type="NCBI Taxonomy" id="2184063"/>
    <lineage>
        <taxon>Bacteria</taxon>
        <taxon>Pseudomonadati</taxon>
        <taxon>Pseudomonadota</taxon>
        <taxon>Alphaproteobacteria</taxon>
        <taxon>Rhodobacterales</taxon>
        <taxon>Paracoccaceae</taxon>
        <taxon>Pararhodobacter</taxon>
    </lineage>
</organism>